<reference evidence="3" key="2">
    <citation type="submission" date="2023-01" db="EMBL/GenBank/DDBJ databases">
        <title>Draft genome sequence of Portibacter lacus strain NBRC 108769.</title>
        <authorList>
            <person name="Sun Q."/>
            <person name="Mori K."/>
        </authorList>
    </citation>
    <scope>NUCLEOTIDE SEQUENCE</scope>
    <source>
        <strain evidence="3">NBRC 108769</strain>
    </source>
</reference>
<dbReference type="GO" id="GO:0052856">
    <property type="term" value="F:NAD(P)HX epimerase activity"/>
    <property type="evidence" value="ECO:0007669"/>
    <property type="project" value="UniProtKB-UniRule"/>
</dbReference>
<dbReference type="EC" id="5.1.99.6" evidence="1"/>
<comment type="catalytic activity">
    <reaction evidence="1">
        <text>(6R)-NADHX = (6S)-NADHX</text>
        <dbReference type="Rhea" id="RHEA:32215"/>
        <dbReference type="ChEBI" id="CHEBI:64074"/>
        <dbReference type="ChEBI" id="CHEBI:64075"/>
        <dbReference type="EC" id="5.1.99.6"/>
    </reaction>
</comment>
<keyword evidence="1" id="KW-0413">Isomerase</keyword>
<evidence type="ECO:0000313" key="4">
    <source>
        <dbReference type="Proteomes" id="UP001156666"/>
    </source>
</evidence>
<feature type="domain" description="YjeF N-terminal" evidence="2">
    <location>
        <begin position="17"/>
        <end position="206"/>
    </location>
</feature>
<proteinExistence type="inferred from homology"/>
<dbReference type="EMBL" id="BSOH01000027">
    <property type="protein sequence ID" value="GLR19272.1"/>
    <property type="molecule type" value="Genomic_DNA"/>
</dbReference>
<protein>
    <recommendedName>
        <fullName evidence="1">NAD(P)H-hydrate epimerase</fullName>
        <ecNumber evidence="1">5.1.99.6</ecNumber>
    </recommendedName>
    <alternativeName>
        <fullName evidence="1">NAD(P)HX epimerase</fullName>
    </alternativeName>
</protein>
<reference evidence="3" key="1">
    <citation type="journal article" date="2014" name="Int. J. Syst. Evol. Microbiol.">
        <title>Complete genome sequence of Corynebacterium casei LMG S-19264T (=DSM 44701T), isolated from a smear-ripened cheese.</title>
        <authorList>
            <consortium name="US DOE Joint Genome Institute (JGI-PGF)"/>
            <person name="Walter F."/>
            <person name="Albersmeier A."/>
            <person name="Kalinowski J."/>
            <person name="Ruckert C."/>
        </authorList>
    </citation>
    <scope>NUCLEOTIDE SEQUENCE</scope>
    <source>
        <strain evidence="3">NBRC 108769</strain>
    </source>
</reference>
<keyword evidence="1" id="KW-0479">Metal-binding</keyword>
<keyword evidence="4" id="KW-1185">Reference proteome</keyword>
<dbReference type="Proteomes" id="UP001156666">
    <property type="component" value="Unassembled WGS sequence"/>
</dbReference>
<feature type="binding site" evidence="1">
    <location>
        <position position="67"/>
    </location>
    <ligand>
        <name>K(+)</name>
        <dbReference type="ChEBI" id="CHEBI:29103"/>
    </ligand>
</feature>
<keyword evidence="1" id="KW-0630">Potassium</keyword>
<dbReference type="GO" id="GO:0000166">
    <property type="term" value="F:nucleotide binding"/>
    <property type="evidence" value="ECO:0007669"/>
    <property type="project" value="UniProtKB-KW"/>
</dbReference>
<dbReference type="SUPFAM" id="SSF64153">
    <property type="entry name" value="YjeF N-terminal domain-like"/>
    <property type="match status" value="1"/>
</dbReference>
<dbReference type="AlphaFoldDB" id="A0AA37WFZ1"/>
<dbReference type="RefSeq" id="WP_235292024.1">
    <property type="nucleotide sequence ID" value="NZ_BSOH01000027.1"/>
</dbReference>
<feature type="binding site" evidence="1">
    <location>
        <position position="159"/>
    </location>
    <ligand>
        <name>K(+)</name>
        <dbReference type="ChEBI" id="CHEBI:29103"/>
    </ligand>
</feature>
<dbReference type="GO" id="GO:0046872">
    <property type="term" value="F:metal ion binding"/>
    <property type="evidence" value="ECO:0007669"/>
    <property type="project" value="UniProtKB-KW"/>
</dbReference>
<comment type="caution">
    <text evidence="3">The sequence shown here is derived from an EMBL/GenBank/DDBJ whole genome shotgun (WGS) entry which is preliminary data.</text>
</comment>
<keyword evidence="1" id="KW-0520">NAD</keyword>
<name>A0AA37WFZ1_9BACT</name>
<organism evidence="3 4">
    <name type="scientific">Portibacter lacus</name>
    <dbReference type="NCBI Taxonomy" id="1099794"/>
    <lineage>
        <taxon>Bacteria</taxon>
        <taxon>Pseudomonadati</taxon>
        <taxon>Bacteroidota</taxon>
        <taxon>Saprospiria</taxon>
        <taxon>Saprospirales</taxon>
        <taxon>Haliscomenobacteraceae</taxon>
        <taxon>Portibacter</taxon>
    </lineage>
</organism>
<evidence type="ECO:0000313" key="3">
    <source>
        <dbReference type="EMBL" id="GLR19272.1"/>
    </source>
</evidence>
<comment type="similarity">
    <text evidence="1">Belongs to the NnrE/AIBP family.</text>
</comment>
<evidence type="ECO:0000259" key="2">
    <source>
        <dbReference type="PROSITE" id="PS51385"/>
    </source>
</evidence>
<dbReference type="Pfam" id="PF03853">
    <property type="entry name" value="YjeF_N"/>
    <property type="match status" value="1"/>
</dbReference>
<dbReference type="InterPro" id="IPR036652">
    <property type="entry name" value="YjeF_N_dom_sf"/>
</dbReference>
<comment type="catalytic activity">
    <reaction evidence="1">
        <text>(6R)-NADPHX = (6S)-NADPHX</text>
        <dbReference type="Rhea" id="RHEA:32227"/>
        <dbReference type="ChEBI" id="CHEBI:64076"/>
        <dbReference type="ChEBI" id="CHEBI:64077"/>
        <dbReference type="EC" id="5.1.99.6"/>
    </reaction>
</comment>
<feature type="binding site" evidence="1">
    <location>
        <position position="123"/>
    </location>
    <ligand>
        <name>K(+)</name>
        <dbReference type="ChEBI" id="CHEBI:29103"/>
    </ligand>
</feature>
<dbReference type="Gene3D" id="3.40.50.10260">
    <property type="entry name" value="YjeF N-terminal domain"/>
    <property type="match status" value="1"/>
</dbReference>
<sequence length="436" mass="48824">MKEVFIPKSDALEVEQFRDIDYYAVENYGLPIELMMENAGLQLANLVAQSVENKSRSILIGIGNGNNGGGGLVAARRLSAWGYRVYLDLFKEINKDLPKLQLERALKFGAIMEKIEDPDVWVDAYLGFSQRLPLPAELTERISEANNGQCLKISLDLPTGYTNEDSEHYFQADKVLTLAAPKKILYGLSRADIYVADLGIPGAIYEKFNAKILPFQDGNIIKLKKEIYMPDGVTSVIELHRGMLSKGESSVTILEFIKEYADRLKAGFEAKNKAVAIDILNYYKPLMGRTQEEIFKESLEDSDFLIIAANVHGYDSSDKIPTELIDIKFEKAVDLLLAGEYYDLKVMLEESPHLVHQHSQFGHKGQLIHYCASNAVEIYRQVVPVNLSDIIALLISYGADPTVKIPVYGGQFDFMALYESSAHPHEAPFDIDLSNL</sequence>
<gene>
    <name evidence="1" type="primary">nnrE</name>
    <name evidence="3" type="ORF">GCM10007940_38880</name>
</gene>
<keyword evidence="1" id="KW-0521">NADP</keyword>
<feature type="binding site" evidence="1">
    <location>
        <begin position="66"/>
        <end position="70"/>
    </location>
    <ligand>
        <name>(6S)-NADPHX</name>
        <dbReference type="ChEBI" id="CHEBI:64076"/>
    </ligand>
</feature>
<keyword evidence="1" id="KW-0547">Nucleotide-binding</keyword>
<dbReference type="HAMAP" id="MF_01966">
    <property type="entry name" value="NADHX_epimerase"/>
    <property type="match status" value="1"/>
</dbReference>
<comment type="function">
    <text evidence="1">Catalyzes the epimerization of the S- and R-forms of NAD(P)HX, a damaged form of NAD(P)H that is a result of enzymatic or heat-dependent hydration. This is a prerequisite for the S-specific NAD(P)H-hydrate dehydratase to allow the repair of both epimers of NAD(P)HX.</text>
</comment>
<accession>A0AA37WFZ1</accession>
<comment type="cofactor">
    <cofactor evidence="1">
        <name>K(+)</name>
        <dbReference type="ChEBI" id="CHEBI:29103"/>
    </cofactor>
    <text evidence="1">Binds 1 potassium ion per subunit.</text>
</comment>
<feature type="binding site" evidence="1">
    <location>
        <position position="156"/>
    </location>
    <ligand>
        <name>(6S)-NADPHX</name>
        <dbReference type="ChEBI" id="CHEBI:64076"/>
    </ligand>
</feature>
<comment type="caution">
    <text evidence="1">Lacks conserved residue(s) required for the propagation of feature annotation.</text>
</comment>
<feature type="binding site" evidence="1">
    <location>
        <begin position="127"/>
        <end position="133"/>
    </location>
    <ligand>
        <name>(6S)-NADPHX</name>
        <dbReference type="ChEBI" id="CHEBI:64076"/>
    </ligand>
</feature>
<dbReference type="PROSITE" id="PS51385">
    <property type="entry name" value="YJEF_N"/>
    <property type="match status" value="1"/>
</dbReference>
<dbReference type="InterPro" id="IPR004443">
    <property type="entry name" value="YjeF_N_dom"/>
</dbReference>
<evidence type="ECO:0000256" key="1">
    <source>
        <dbReference type="HAMAP-Rule" id="MF_01966"/>
    </source>
</evidence>